<proteinExistence type="inferred from homology"/>
<dbReference type="PANTHER" id="PTHR37311:SF1">
    <property type="entry name" value="2-PHOSPHOSULFOLACTATE PHOSPHATASE-RELATED"/>
    <property type="match status" value="1"/>
</dbReference>
<evidence type="ECO:0000256" key="4">
    <source>
        <dbReference type="ARBA" id="ARBA00021948"/>
    </source>
</evidence>
<evidence type="ECO:0000313" key="8">
    <source>
        <dbReference type="EMBL" id="TDD28370.1"/>
    </source>
</evidence>
<comment type="catalytic activity">
    <reaction evidence="7">
        <text>(2R)-O-phospho-3-sulfolactate + H2O = (2R)-3-sulfolactate + phosphate</text>
        <dbReference type="Rhea" id="RHEA:23416"/>
        <dbReference type="ChEBI" id="CHEBI:15377"/>
        <dbReference type="ChEBI" id="CHEBI:15597"/>
        <dbReference type="ChEBI" id="CHEBI:43474"/>
        <dbReference type="ChEBI" id="CHEBI:58738"/>
        <dbReference type="EC" id="3.1.3.71"/>
    </reaction>
</comment>
<sequence length="306" mass="32909">MSLAVPVSDSTSSIVWQSALSKYKILGSQTPAGFTEKRSHVPDDDAAVTSAIFADILRATTTLIAAAAAGCGGIYVDVKPTLGVFPFERPPNIHDPGTWVFGGELNGRPVEGMDHEGHTVEGIIGNSPLSVVPKSFEGQLLRFFSTNGSRAFRELLVARLQDVYALSMANIDATVDAVLQKSPRRIWLACGGFYGSSSLEDSVACGLATSRLIELGFTDENGLDDEALHMLLLSRSFECAGKLDEVKLVSAMLKRQVPQLLDDIGRLEDVPACVSGNGMDAELWREMSRTTLALASQTEPYLRSTK</sequence>
<comment type="similarity">
    <text evidence="2">Belongs to the ComB family.</text>
</comment>
<dbReference type="GO" id="GO:0050545">
    <property type="term" value="F:sulfopyruvate decarboxylase activity"/>
    <property type="evidence" value="ECO:0007669"/>
    <property type="project" value="TreeGrafter"/>
</dbReference>
<dbReference type="Proteomes" id="UP000295172">
    <property type="component" value="Unassembled WGS sequence"/>
</dbReference>
<dbReference type="InterPro" id="IPR005238">
    <property type="entry name" value="ComB-like"/>
</dbReference>
<keyword evidence="9" id="KW-1185">Reference proteome</keyword>
<accession>A0A4R4XCM4</accession>
<reference evidence="8 9" key="1">
    <citation type="submission" date="2019-02" db="EMBL/GenBank/DDBJ databases">
        <title>Draft genome sequences of novel Actinobacteria.</title>
        <authorList>
            <person name="Sahin N."/>
            <person name="Ay H."/>
            <person name="Saygin H."/>
        </authorList>
    </citation>
    <scope>NUCLEOTIDE SEQUENCE [LARGE SCALE GENOMIC DNA]</scope>
    <source>
        <strain evidence="8 9">16K104</strain>
    </source>
</reference>
<comment type="caution">
    <text evidence="8">The sequence shown here is derived from an EMBL/GenBank/DDBJ whole genome shotgun (WGS) entry which is preliminary data.</text>
</comment>
<dbReference type="OrthoDB" id="3264552at2"/>
<dbReference type="GO" id="GO:0050532">
    <property type="term" value="F:2-phosphosulfolactate phosphatase activity"/>
    <property type="evidence" value="ECO:0007669"/>
    <property type="project" value="UniProtKB-EC"/>
</dbReference>
<evidence type="ECO:0000256" key="5">
    <source>
        <dbReference type="ARBA" id="ARBA00022801"/>
    </source>
</evidence>
<organism evidence="8 9">
    <name type="scientific">Kribbella turkmenica</name>
    <dbReference type="NCBI Taxonomy" id="2530375"/>
    <lineage>
        <taxon>Bacteria</taxon>
        <taxon>Bacillati</taxon>
        <taxon>Actinomycetota</taxon>
        <taxon>Actinomycetes</taxon>
        <taxon>Propionibacteriales</taxon>
        <taxon>Kribbellaceae</taxon>
        <taxon>Kribbella</taxon>
    </lineage>
</organism>
<gene>
    <name evidence="8" type="ORF">E1218_07570</name>
</gene>
<evidence type="ECO:0000313" key="9">
    <source>
        <dbReference type="Proteomes" id="UP000295172"/>
    </source>
</evidence>
<evidence type="ECO:0000256" key="6">
    <source>
        <dbReference type="ARBA" id="ARBA00022842"/>
    </source>
</evidence>
<dbReference type="PANTHER" id="PTHR37311">
    <property type="entry name" value="2-PHOSPHOSULFOLACTATE PHOSPHATASE-RELATED"/>
    <property type="match status" value="1"/>
</dbReference>
<dbReference type="AlphaFoldDB" id="A0A4R4XCM4"/>
<protein>
    <recommendedName>
        <fullName evidence="4">Probable 2-phosphosulfolactate phosphatase</fullName>
        <ecNumber evidence="3">3.1.3.71</ecNumber>
    </recommendedName>
</protein>
<keyword evidence="6" id="KW-0460">Magnesium</keyword>
<evidence type="ECO:0000256" key="7">
    <source>
        <dbReference type="ARBA" id="ARBA00033711"/>
    </source>
</evidence>
<dbReference type="EMBL" id="SMKR01000022">
    <property type="protein sequence ID" value="TDD28370.1"/>
    <property type="molecule type" value="Genomic_DNA"/>
</dbReference>
<dbReference type="SUPFAM" id="SSF142823">
    <property type="entry name" value="ComB-like"/>
    <property type="match status" value="1"/>
</dbReference>
<evidence type="ECO:0000256" key="3">
    <source>
        <dbReference type="ARBA" id="ARBA00012953"/>
    </source>
</evidence>
<dbReference type="RefSeq" id="WP_132317680.1">
    <property type="nucleotide sequence ID" value="NZ_SMKR01000022.1"/>
</dbReference>
<dbReference type="InterPro" id="IPR036702">
    <property type="entry name" value="ComB-like_sf"/>
</dbReference>
<evidence type="ECO:0000256" key="2">
    <source>
        <dbReference type="ARBA" id="ARBA00009997"/>
    </source>
</evidence>
<dbReference type="EC" id="3.1.3.71" evidence="3"/>
<evidence type="ECO:0000256" key="1">
    <source>
        <dbReference type="ARBA" id="ARBA00001946"/>
    </source>
</evidence>
<dbReference type="GO" id="GO:0000287">
    <property type="term" value="F:magnesium ion binding"/>
    <property type="evidence" value="ECO:0007669"/>
    <property type="project" value="InterPro"/>
</dbReference>
<name>A0A4R4XCM4_9ACTN</name>
<comment type="cofactor">
    <cofactor evidence="1">
        <name>Mg(2+)</name>
        <dbReference type="ChEBI" id="CHEBI:18420"/>
    </cofactor>
</comment>
<dbReference type="Pfam" id="PF04029">
    <property type="entry name" value="2-ph_phosp"/>
    <property type="match status" value="1"/>
</dbReference>
<dbReference type="Gene3D" id="3.90.1560.10">
    <property type="entry name" value="ComB-like"/>
    <property type="match status" value="1"/>
</dbReference>
<keyword evidence="5" id="KW-0378">Hydrolase</keyword>